<evidence type="ECO:0000313" key="3">
    <source>
        <dbReference type="Proteomes" id="UP001604043"/>
    </source>
</evidence>
<dbReference type="RefSeq" id="WP_394007565.1">
    <property type="nucleotide sequence ID" value="NZ_JBAFUR010000002.1"/>
</dbReference>
<dbReference type="Gene3D" id="1.10.3290.10">
    <property type="entry name" value="Fido-like domain"/>
    <property type="match status" value="1"/>
</dbReference>
<protein>
    <submittedName>
        <fullName evidence="2">Fic family protein</fullName>
    </submittedName>
</protein>
<comment type="caution">
    <text evidence="2">The sequence shown here is derived from an EMBL/GenBank/DDBJ whole genome shotgun (WGS) entry which is preliminary data.</text>
</comment>
<dbReference type="PANTHER" id="PTHR13504:SF33">
    <property type="entry name" value="FIC FAMILY PROTEIN"/>
    <property type="match status" value="1"/>
</dbReference>
<dbReference type="PANTHER" id="PTHR13504">
    <property type="entry name" value="FIDO DOMAIN-CONTAINING PROTEIN DDB_G0283145"/>
    <property type="match status" value="1"/>
</dbReference>
<accession>A0ABW6ZGE8</accession>
<sequence length="460" mass="50921">MTTYIHDLPDWPRFRWDHAALAAPLAAVRHHQGRLVGRMEGLGFELRGEAVLQSLTEEVLKSSDIEGERLDRAQVRSSIAQRLGMDIGALAPVDRHVEGVVEMMLDATQNYRVPLTEERLFGWHAALFPTGRSGMAKITVGGWRTGQCGPMQVVSGPIGREHVHFEAPGAERLPAEMQAFLAWFNASSGIDPVLFAGVAHLWFVTIHPFEDGNGRIARAIADMALARSEGSPQRFYSMSAQIRIERKTYYETLEQTQKGDLDITVWLAWFLECLDRAFHGAEAVLATVLRKARFWEAHARSALNPRQHLVVNRLLDGFEGKLTSSKYATFAKCSQDTASRDIEDLCGKGILVREPAGGRSTSYSLIASAADALEAVARWVLAHADKAARDGPGWTSPEEDLARMERIQAIGRELQTLACEPDATPSYADYETRLRALHEQGLFPDDRLVGAVAMAIQRGI</sequence>
<proteinExistence type="predicted"/>
<dbReference type="InterPro" id="IPR003812">
    <property type="entry name" value="Fido"/>
</dbReference>
<reference evidence="2 3" key="1">
    <citation type="submission" date="2024-02" db="EMBL/GenBank/DDBJ databases">
        <title>Expansion and revision of Xanthobacter and proposal of Roseixanthobacter gen. nov.</title>
        <authorList>
            <person name="Soltysiak M.P.M."/>
            <person name="Jalihal A."/>
            <person name="Ory A."/>
            <person name="Chrisophersen C."/>
            <person name="Lee A.D."/>
            <person name="Boulton J."/>
            <person name="Springer M."/>
        </authorList>
    </citation>
    <scope>NUCLEOTIDE SEQUENCE [LARGE SCALE GENOMIC DNA]</scope>
    <source>
        <strain evidence="2 3">CB5</strain>
    </source>
</reference>
<dbReference type="InterPro" id="IPR036597">
    <property type="entry name" value="Fido-like_dom_sf"/>
</dbReference>
<dbReference type="PROSITE" id="PS51459">
    <property type="entry name" value="FIDO"/>
    <property type="match status" value="1"/>
</dbReference>
<dbReference type="SUPFAM" id="SSF140931">
    <property type="entry name" value="Fic-like"/>
    <property type="match status" value="1"/>
</dbReference>
<dbReference type="Pfam" id="PF02661">
    <property type="entry name" value="Fic"/>
    <property type="match status" value="1"/>
</dbReference>
<dbReference type="InterPro" id="IPR040198">
    <property type="entry name" value="Fido_containing"/>
</dbReference>
<gene>
    <name evidence="2" type="ORF">V5F30_11855</name>
</gene>
<dbReference type="InterPro" id="IPR025230">
    <property type="entry name" value="DUF4172"/>
</dbReference>
<dbReference type="EMBL" id="JBAFUR010000002">
    <property type="protein sequence ID" value="MFG1252896.1"/>
    <property type="molecule type" value="Genomic_DNA"/>
</dbReference>
<name>A0ABW6ZGE8_9HYPH</name>
<feature type="domain" description="Fido" evidence="1">
    <location>
        <begin position="115"/>
        <end position="272"/>
    </location>
</feature>
<evidence type="ECO:0000313" key="2">
    <source>
        <dbReference type="EMBL" id="MFG1252896.1"/>
    </source>
</evidence>
<dbReference type="Gene3D" id="1.10.10.10">
    <property type="entry name" value="Winged helix-like DNA-binding domain superfamily/Winged helix DNA-binding domain"/>
    <property type="match status" value="1"/>
</dbReference>
<dbReference type="Proteomes" id="UP001604043">
    <property type="component" value="Unassembled WGS sequence"/>
</dbReference>
<evidence type="ECO:0000259" key="1">
    <source>
        <dbReference type="PROSITE" id="PS51459"/>
    </source>
</evidence>
<dbReference type="Pfam" id="PF13776">
    <property type="entry name" value="DUF4172"/>
    <property type="match status" value="1"/>
</dbReference>
<dbReference type="InterPro" id="IPR036388">
    <property type="entry name" value="WH-like_DNA-bd_sf"/>
</dbReference>
<organism evidence="2 3">
    <name type="scientific">Xanthobacter aminoxidans</name>
    <dbReference type="NCBI Taxonomy" id="186280"/>
    <lineage>
        <taxon>Bacteria</taxon>
        <taxon>Pseudomonadati</taxon>
        <taxon>Pseudomonadota</taxon>
        <taxon>Alphaproteobacteria</taxon>
        <taxon>Hyphomicrobiales</taxon>
        <taxon>Xanthobacteraceae</taxon>
        <taxon>Xanthobacter</taxon>
    </lineage>
</organism>
<keyword evidence="3" id="KW-1185">Reference proteome</keyword>